<dbReference type="FunFam" id="3.60.15.30:FF:000001">
    <property type="entry name" value="Alkyl/aryl-sulfatase BDS1"/>
    <property type="match status" value="1"/>
</dbReference>
<dbReference type="Pfam" id="PF00753">
    <property type="entry name" value="Lactamase_B"/>
    <property type="match status" value="1"/>
</dbReference>
<dbReference type="InterPro" id="IPR001279">
    <property type="entry name" value="Metallo-B-lactamas"/>
</dbReference>
<keyword evidence="1" id="KW-0479">Metal-binding</keyword>
<dbReference type="AlphaFoldDB" id="A0A059FPL8"/>
<feature type="domain" description="Metallo-beta-lactamase" evidence="6">
    <location>
        <begin position="121"/>
        <end position="343"/>
    </location>
</feature>
<protein>
    <submittedName>
        <fullName evidence="7">Metallo-beta-lactamase family protein</fullName>
    </submittedName>
</protein>
<dbReference type="PANTHER" id="PTHR43223">
    <property type="entry name" value="ALKYL/ARYL-SULFATASE"/>
    <property type="match status" value="1"/>
</dbReference>
<dbReference type="InterPro" id="IPR036866">
    <property type="entry name" value="RibonucZ/Hydroxyglut_hydro"/>
</dbReference>
<evidence type="ECO:0000256" key="4">
    <source>
        <dbReference type="ARBA" id="ARBA00033751"/>
    </source>
</evidence>
<comment type="caution">
    <text evidence="7">The sequence shown here is derived from an EMBL/GenBank/DDBJ whole genome shotgun (WGS) entry which is preliminary data.</text>
</comment>
<dbReference type="SMART" id="SM00849">
    <property type="entry name" value="Lactamase_B"/>
    <property type="match status" value="1"/>
</dbReference>
<dbReference type="Gene3D" id="1.25.40.880">
    <property type="entry name" value="Alkyl sulfatase, dimerisation domain"/>
    <property type="match status" value="1"/>
</dbReference>
<dbReference type="GO" id="GO:0018741">
    <property type="term" value="F:linear primary-alkylsulfatase activity"/>
    <property type="evidence" value="ECO:0007669"/>
    <property type="project" value="InterPro"/>
</dbReference>
<dbReference type="CDD" id="cd07710">
    <property type="entry name" value="arylsulfatase_Sdsa1-like_MBL-fold"/>
    <property type="match status" value="1"/>
</dbReference>
<keyword evidence="8" id="KW-1185">Reference proteome</keyword>
<dbReference type="GO" id="GO:0018909">
    <property type="term" value="P:dodecyl sulfate metabolic process"/>
    <property type="evidence" value="ECO:0007669"/>
    <property type="project" value="InterPro"/>
</dbReference>
<evidence type="ECO:0000313" key="8">
    <source>
        <dbReference type="Proteomes" id="UP000025061"/>
    </source>
</evidence>
<dbReference type="RefSeq" id="WP_011646679.1">
    <property type="nucleotide sequence ID" value="NZ_ARYI01000009.1"/>
</dbReference>
<evidence type="ECO:0000256" key="3">
    <source>
        <dbReference type="ARBA" id="ARBA00022833"/>
    </source>
</evidence>
<dbReference type="SUPFAM" id="SSF56281">
    <property type="entry name" value="Metallo-hydrolase/oxidoreductase"/>
    <property type="match status" value="1"/>
</dbReference>
<dbReference type="EMBL" id="ARYI01000009">
    <property type="protein sequence ID" value="KCZ92537.1"/>
    <property type="molecule type" value="Genomic_DNA"/>
</dbReference>
<name>A0A059FPL8_9PROT</name>
<evidence type="ECO:0000313" key="7">
    <source>
        <dbReference type="EMBL" id="KCZ92537.1"/>
    </source>
</evidence>
<dbReference type="Pfam" id="PF14863">
    <property type="entry name" value="Alkyl_sulf_dimr"/>
    <property type="match status" value="1"/>
</dbReference>
<proteinExistence type="inferred from homology"/>
<dbReference type="GO" id="GO:0046872">
    <property type="term" value="F:metal ion binding"/>
    <property type="evidence" value="ECO:0007669"/>
    <property type="project" value="UniProtKB-KW"/>
</dbReference>
<organism evidence="7 8">
    <name type="scientific">Hyphomonas hirschiana VP5</name>
    <dbReference type="NCBI Taxonomy" id="1280951"/>
    <lineage>
        <taxon>Bacteria</taxon>
        <taxon>Pseudomonadati</taxon>
        <taxon>Pseudomonadota</taxon>
        <taxon>Alphaproteobacteria</taxon>
        <taxon>Hyphomonadales</taxon>
        <taxon>Hyphomonadaceae</taxon>
        <taxon>Hyphomonas</taxon>
    </lineage>
</organism>
<dbReference type="InterPro" id="IPR052195">
    <property type="entry name" value="Bact_Alkyl/Aryl-Sulfatase"/>
</dbReference>
<dbReference type="Pfam" id="PF14864">
    <property type="entry name" value="Alkyl_sulf_C"/>
    <property type="match status" value="1"/>
</dbReference>
<feature type="signal peptide" evidence="5">
    <location>
        <begin position="1"/>
        <end position="21"/>
    </location>
</feature>
<keyword evidence="2" id="KW-0378">Hydrolase</keyword>
<dbReference type="GO" id="GO:0046983">
    <property type="term" value="F:protein dimerization activity"/>
    <property type="evidence" value="ECO:0007669"/>
    <property type="project" value="InterPro"/>
</dbReference>
<dbReference type="Gene3D" id="3.30.1050.10">
    <property type="entry name" value="SCP2 sterol-binding domain"/>
    <property type="match status" value="1"/>
</dbReference>
<reference evidence="7 8" key="1">
    <citation type="submission" date="2013-04" db="EMBL/GenBank/DDBJ databases">
        <title>Hyphomonas hirschiana VP5 Genome Sequencing.</title>
        <authorList>
            <person name="Lai Q."/>
            <person name="Shao Z."/>
        </authorList>
    </citation>
    <scope>NUCLEOTIDE SEQUENCE [LARGE SCALE GENOMIC DNA]</scope>
    <source>
        <strain evidence="7 8">VP5</strain>
    </source>
</reference>
<comment type="similarity">
    <text evidence="4">Belongs to the metallo-beta-lactamase superfamily. Type III sulfatase family.</text>
</comment>
<evidence type="ECO:0000259" key="6">
    <source>
        <dbReference type="SMART" id="SM00849"/>
    </source>
</evidence>
<dbReference type="InterPro" id="IPR036527">
    <property type="entry name" value="SCP2_sterol-bd_dom_sf"/>
</dbReference>
<dbReference type="Proteomes" id="UP000025061">
    <property type="component" value="Unassembled WGS sequence"/>
</dbReference>
<dbReference type="InterPro" id="IPR038536">
    <property type="entry name" value="Alkyl/aryl-sulf_dimr_sf"/>
</dbReference>
<evidence type="ECO:0000256" key="2">
    <source>
        <dbReference type="ARBA" id="ARBA00022801"/>
    </source>
</evidence>
<dbReference type="Gene3D" id="3.60.15.30">
    <property type="entry name" value="Metallo-beta-lactamase domain"/>
    <property type="match status" value="1"/>
</dbReference>
<dbReference type="OrthoDB" id="7253658at2"/>
<evidence type="ECO:0000256" key="5">
    <source>
        <dbReference type="SAM" id="SignalP"/>
    </source>
</evidence>
<dbReference type="PATRIC" id="fig|1280951.3.peg.2252"/>
<keyword evidence="5" id="KW-0732">Signal</keyword>
<feature type="chain" id="PRO_5001572678" evidence="5">
    <location>
        <begin position="22"/>
        <end position="650"/>
    </location>
</feature>
<evidence type="ECO:0000256" key="1">
    <source>
        <dbReference type="ARBA" id="ARBA00022723"/>
    </source>
</evidence>
<keyword evidence="3" id="KW-0862">Zinc</keyword>
<dbReference type="InterPro" id="IPR029229">
    <property type="entry name" value="Alkyl_sulf_C"/>
</dbReference>
<gene>
    <name evidence="7" type="ORF">HHI_11176</name>
</gene>
<dbReference type="InterPro" id="IPR044097">
    <property type="entry name" value="Bds1/SdsA1_MBL-fold"/>
</dbReference>
<accession>A0A059FPL8</accession>
<dbReference type="PANTHER" id="PTHR43223:SF1">
    <property type="entry name" value="ALKYL_ARYL-SULFATASE BDS1"/>
    <property type="match status" value="1"/>
</dbReference>
<dbReference type="SUPFAM" id="SSF55718">
    <property type="entry name" value="SCP-like"/>
    <property type="match status" value="1"/>
</dbReference>
<dbReference type="InterPro" id="IPR029228">
    <property type="entry name" value="Alkyl_sulf_dimr"/>
</dbReference>
<sequence length="650" mass="69964">MRRYILVGVAALLAPAITAVAETGTATQATIEANRAFSEGLPWDDTTEAELSDRGFVATREDPIILGADGEAVFDLNAYDFTAGPAAETMNPSLWRHLSLLKKHGLYEVTPGIWQVRGFDLSVMSIIEGETGFIIVDPLTVTESAAAAFELVKQHLGDKPIHAVIYTHSHADHFGGVKGIVTVEDVAAGKVQIIAPDGFMEHAVSENLIAGGAMSRRANFQFGSRLEPGPAGQGGAGIGTGIPRGTMSLIPPTHSITETGETMVIDGIEIEFQLTPGTEAPAELNFYLPQLRALCLAENANATMHNVLPPRGSLVRDAKAWADYLTESIALYADKTDVMFVSHGWPRWGQAEVTEFMSHHRDAYKFLHDQTIRLMNKGYTASEIAEVIALPESLSSKWYNRGYYGTMAHNSKAVYQRYLGWYDGNPANLNAWPPEEAGKRYVAAMGGAAKALAVAQSAYNAGDYRWAAQVASHIVFADDTDASAREVLAKAFEQMGYQAEGSLWRNMYLTGAAEARETPADRQITTVSPDMIGAITTPQVFDMLAIRVDPAKAEGIDTSVAFVFPDREETRRVSLRNSVLVHEEGVTGPVAATVTIPRPAFLAMLFAGQTPAALMEAGIMKVEGEAGATAALMSAFEPADTGPPFEIVTP</sequence>